<reference evidence="1 2" key="1">
    <citation type="submission" date="2021-02" db="EMBL/GenBank/DDBJ databases">
        <title>Genome assembly of Pseudopithomyces chartarum.</title>
        <authorList>
            <person name="Jauregui R."/>
            <person name="Singh J."/>
            <person name="Voisey C."/>
        </authorList>
    </citation>
    <scope>NUCLEOTIDE SEQUENCE [LARGE SCALE GENOMIC DNA]</scope>
    <source>
        <strain evidence="1 2">AGR01</strain>
    </source>
</reference>
<organism evidence="1 2">
    <name type="scientific">Pseudopithomyces chartarum</name>
    <dbReference type="NCBI Taxonomy" id="1892770"/>
    <lineage>
        <taxon>Eukaryota</taxon>
        <taxon>Fungi</taxon>
        <taxon>Dikarya</taxon>
        <taxon>Ascomycota</taxon>
        <taxon>Pezizomycotina</taxon>
        <taxon>Dothideomycetes</taxon>
        <taxon>Pleosporomycetidae</taxon>
        <taxon>Pleosporales</taxon>
        <taxon>Massarineae</taxon>
        <taxon>Didymosphaeriaceae</taxon>
        <taxon>Pseudopithomyces</taxon>
    </lineage>
</organism>
<dbReference type="InterPro" id="IPR032675">
    <property type="entry name" value="LRR_dom_sf"/>
</dbReference>
<dbReference type="Gene3D" id="3.80.10.10">
    <property type="entry name" value="Ribonuclease Inhibitor"/>
    <property type="match status" value="1"/>
</dbReference>
<protein>
    <submittedName>
        <fullName evidence="1">Uncharacterized protein</fullName>
    </submittedName>
</protein>
<dbReference type="Proteomes" id="UP001280581">
    <property type="component" value="Unassembled WGS sequence"/>
</dbReference>
<dbReference type="SUPFAM" id="SSF52047">
    <property type="entry name" value="RNI-like"/>
    <property type="match status" value="1"/>
</dbReference>
<evidence type="ECO:0000313" key="1">
    <source>
        <dbReference type="EMBL" id="KAK3207331.1"/>
    </source>
</evidence>
<dbReference type="EMBL" id="WVTA01000009">
    <property type="protein sequence ID" value="KAK3207331.1"/>
    <property type="molecule type" value="Genomic_DNA"/>
</dbReference>
<gene>
    <name evidence="1" type="ORF">GRF29_103g679332</name>
</gene>
<proteinExistence type="predicted"/>
<evidence type="ECO:0000313" key="2">
    <source>
        <dbReference type="Proteomes" id="UP001280581"/>
    </source>
</evidence>
<name>A0AAN6LU51_9PLEO</name>
<comment type="caution">
    <text evidence="1">The sequence shown here is derived from an EMBL/GenBank/DDBJ whole genome shotgun (WGS) entry which is preliminary data.</text>
</comment>
<keyword evidence="2" id="KW-1185">Reference proteome</keyword>
<accession>A0AAN6LU51</accession>
<sequence>MEFRFFEVIFQDGMPGPVTFDVVYLDALASLKFPKLAYISIYGTGEVIEDRLLECYAHEELETVLLQGEFHGTLDAFLDTVGQRCPKIIDVNLACDGSLSVKTHSFLETHPNLEGFSLPRMHSDWTLDEFKAVCNMSQIKQLHVPRIKATWLDEMRPQWPVLDQLRTSLSNDSLDQLRISAPELGILELRLETVFTPSDIFEKLSKFTHLRLLELILMRTDEPRQDCINGQDLVVIARNCPELFKLHISGENGHPRISGITDPFFDNLASNLPEVSEFVFDVDDCSSLTFNAICSLGKHCRKLREATISCDIDWKHDSVTCIPTTIPGGLFPTLYELELVVRGPHGTTETWTATDLQNLTDFVGRFMDNAPEFSSFEFKGASDTHDHIHKAFNDAIDIASEAR</sequence>
<dbReference type="AlphaFoldDB" id="A0AAN6LU51"/>